<dbReference type="OrthoDB" id="9788517at2"/>
<sequence>MSTYSELIIGITAPVGVNCSETIEILEREISYHKWLPHLINTSSIILNEDRFSNNKEQEKGLTSFRILEKQRKYTNELDNEIKLNSLNAAIVISHIIKNRKSQIERCEEENRHGVVYIVNALQDDKDSEQLREFYGQAFYQIGITDTEENRRKNIDSILRAEDYNSKKEKNFANDAAQKINKSEIEKVFVNSDFFIKSSENKKNTIERMVDLIFGAPNITPTHSEYSMFMAFMASVNSADLSRQVGAVISSKHLDIIATGSNDVQKSGGGKYWPDSIYKPLTEDSFGTFEDKRDATIGYDANAAEISYLADEIALNLINSPLDISNINKDELASVLRNQTNLKDITEFGRVVHAELSAIMSASRNSLSVVGAHLFCTTFPCHNCAKHIIASGIKKVTFIEPYPKSKALKLHTDAISIDEENDKKVVFTAFTGVGPKRFLDLFSTMALGASSRVIRKNKDGKALPTQKGTYCKPKIPVSLDIQEFNEKRLDIQRAVSLAEDIINRPEELFEKIYTSYIKVFSGSSGVNVIERVKDLSNSYPLDYMFNLSIVKEEYRESLYKGLFVTFKLAVGDTRILLANSIEPLPVEENCSETVIGKFIGTAYKSNRSSDWYINRVSSRHKSDYLIKDTEIIQKLNIDDIAEIEVIFVLTVSTNGYYEAKNVQWQK</sequence>
<dbReference type="PANTHER" id="PTHR11086">
    <property type="entry name" value="DEOXYCYTIDYLATE DEAMINASE-RELATED"/>
    <property type="match status" value="1"/>
</dbReference>
<evidence type="ECO:0000256" key="1">
    <source>
        <dbReference type="ARBA" id="ARBA00006576"/>
    </source>
</evidence>
<accession>A0A1E7ZCB4</accession>
<evidence type="ECO:0000256" key="2">
    <source>
        <dbReference type="ARBA" id="ARBA00022723"/>
    </source>
</evidence>
<dbReference type="SUPFAM" id="SSF53927">
    <property type="entry name" value="Cytidine deaminase-like"/>
    <property type="match status" value="1"/>
</dbReference>
<dbReference type="Gene3D" id="3.40.140.10">
    <property type="entry name" value="Cytidine Deaminase, domain 2"/>
    <property type="match status" value="1"/>
</dbReference>
<keyword evidence="4" id="KW-0862">Zinc</keyword>
<name>A0A1E7ZCB4_9ALTE</name>
<feature type="domain" description="CMP/dCMP-type deaminase" evidence="5">
    <location>
        <begin position="291"/>
        <end position="418"/>
    </location>
</feature>
<dbReference type="InterPro" id="IPR027417">
    <property type="entry name" value="P-loop_NTPase"/>
</dbReference>
<reference evidence="6 7" key="1">
    <citation type="submission" date="2016-08" db="EMBL/GenBank/DDBJ databases">
        <authorList>
            <person name="Seilhamer J.J."/>
        </authorList>
    </citation>
    <scope>NUCLEOTIDE SEQUENCE [LARGE SCALE GENOMIC DNA]</scope>
    <source>
        <strain evidence="6 7">KCTC 42603</strain>
    </source>
</reference>
<dbReference type="EMBL" id="MDHN01000015">
    <property type="protein sequence ID" value="OFC71165.1"/>
    <property type="molecule type" value="Genomic_DNA"/>
</dbReference>
<dbReference type="GO" id="GO:0005737">
    <property type="term" value="C:cytoplasm"/>
    <property type="evidence" value="ECO:0007669"/>
    <property type="project" value="TreeGrafter"/>
</dbReference>
<comment type="caution">
    <text evidence="6">The sequence shown here is derived from an EMBL/GenBank/DDBJ whole genome shotgun (WGS) entry which is preliminary data.</text>
</comment>
<evidence type="ECO:0000256" key="3">
    <source>
        <dbReference type="ARBA" id="ARBA00022801"/>
    </source>
</evidence>
<dbReference type="GO" id="GO:0008270">
    <property type="term" value="F:zinc ion binding"/>
    <property type="evidence" value="ECO:0007669"/>
    <property type="project" value="InterPro"/>
</dbReference>
<keyword evidence="2" id="KW-0479">Metal-binding</keyword>
<dbReference type="PROSITE" id="PS00903">
    <property type="entry name" value="CYT_DCMP_DEAMINASES_1"/>
    <property type="match status" value="1"/>
</dbReference>
<dbReference type="AlphaFoldDB" id="A0A1E7ZCB4"/>
<keyword evidence="3" id="KW-0378">Hydrolase</keyword>
<protein>
    <recommendedName>
        <fullName evidence="5">CMP/dCMP-type deaminase domain-containing protein</fullName>
    </recommendedName>
</protein>
<comment type="similarity">
    <text evidence="1">Belongs to the cytidine and deoxycytidylate deaminase family.</text>
</comment>
<keyword evidence="7" id="KW-1185">Reference proteome</keyword>
<dbReference type="InterPro" id="IPR016193">
    <property type="entry name" value="Cytidine_deaminase-like"/>
</dbReference>
<dbReference type="InterPro" id="IPR016192">
    <property type="entry name" value="APOBEC/CMP_deaminase_Zn-bd"/>
</dbReference>
<dbReference type="Gene3D" id="3.40.50.300">
    <property type="entry name" value="P-loop containing nucleotide triphosphate hydrolases"/>
    <property type="match status" value="1"/>
</dbReference>
<dbReference type="STRING" id="1656094.BFC18_08335"/>
<evidence type="ECO:0000259" key="5">
    <source>
        <dbReference type="PROSITE" id="PS51747"/>
    </source>
</evidence>
<dbReference type="PROSITE" id="PS51747">
    <property type="entry name" value="CYT_DCMP_DEAMINASES_2"/>
    <property type="match status" value="1"/>
</dbReference>
<evidence type="ECO:0000256" key="4">
    <source>
        <dbReference type="ARBA" id="ARBA00022833"/>
    </source>
</evidence>
<evidence type="ECO:0000313" key="7">
    <source>
        <dbReference type="Proteomes" id="UP000175691"/>
    </source>
</evidence>
<dbReference type="GO" id="GO:0004132">
    <property type="term" value="F:dCMP deaminase activity"/>
    <property type="evidence" value="ECO:0007669"/>
    <property type="project" value="TreeGrafter"/>
</dbReference>
<organism evidence="6 7">
    <name type="scientific">Alteromonas confluentis</name>
    <dbReference type="NCBI Taxonomy" id="1656094"/>
    <lineage>
        <taxon>Bacteria</taxon>
        <taxon>Pseudomonadati</taxon>
        <taxon>Pseudomonadota</taxon>
        <taxon>Gammaproteobacteria</taxon>
        <taxon>Alteromonadales</taxon>
        <taxon>Alteromonadaceae</taxon>
        <taxon>Alteromonas/Salinimonas group</taxon>
        <taxon>Alteromonas</taxon>
    </lineage>
</organism>
<gene>
    <name evidence="6" type="ORF">BFC18_08335</name>
</gene>
<dbReference type="Pfam" id="PF00383">
    <property type="entry name" value="dCMP_cyt_deam_1"/>
    <property type="match status" value="1"/>
</dbReference>
<evidence type="ECO:0000313" key="6">
    <source>
        <dbReference type="EMBL" id="OFC71165.1"/>
    </source>
</evidence>
<dbReference type="RefSeq" id="WP_070124730.1">
    <property type="nucleotide sequence ID" value="NZ_MDHN01000015.1"/>
</dbReference>
<dbReference type="Proteomes" id="UP000175691">
    <property type="component" value="Unassembled WGS sequence"/>
</dbReference>
<dbReference type="InterPro" id="IPR015517">
    <property type="entry name" value="dCMP_deaminase-rel"/>
</dbReference>
<dbReference type="InterPro" id="IPR002125">
    <property type="entry name" value="CMP_dCMP_dom"/>
</dbReference>
<proteinExistence type="inferred from homology"/>
<dbReference type="PANTHER" id="PTHR11086:SF18">
    <property type="entry name" value="DEOXYCYTIDYLATE DEAMINASE"/>
    <property type="match status" value="1"/>
</dbReference>